<dbReference type="Gene3D" id="3.30.1120.10">
    <property type="match status" value="1"/>
</dbReference>
<dbReference type="PANTHER" id="PTHR42693:SF42">
    <property type="entry name" value="ARYLSULFATASE G"/>
    <property type="match status" value="1"/>
</dbReference>
<feature type="region of interest" description="Disordered" evidence="7">
    <location>
        <begin position="436"/>
        <end position="457"/>
    </location>
</feature>
<evidence type="ECO:0000256" key="8">
    <source>
        <dbReference type="SAM" id="SignalP"/>
    </source>
</evidence>
<feature type="region of interest" description="Disordered" evidence="7">
    <location>
        <begin position="147"/>
        <end position="171"/>
    </location>
</feature>
<dbReference type="InterPro" id="IPR024607">
    <property type="entry name" value="Sulfatase_CS"/>
</dbReference>
<dbReference type="InterPro" id="IPR000917">
    <property type="entry name" value="Sulfatase_N"/>
</dbReference>
<keyword evidence="11" id="KW-1185">Reference proteome</keyword>
<feature type="signal peptide" evidence="8">
    <location>
        <begin position="1"/>
        <end position="16"/>
    </location>
</feature>
<evidence type="ECO:0000256" key="1">
    <source>
        <dbReference type="ARBA" id="ARBA00001913"/>
    </source>
</evidence>
<dbReference type="InterPro" id="IPR050738">
    <property type="entry name" value="Sulfatase"/>
</dbReference>
<dbReference type="EMBL" id="JARXIC010000006">
    <property type="protein sequence ID" value="MDQ8193808.1"/>
    <property type="molecule type" value="Genomic_DNA"/>
</dbReference>
<evidence type="ECO:0000256" key="3">
    <source>
        <dbReference type="ARBA" id="ARBA00022723"/>
    </source>
</evidence>
<evidence type="ECO:0000313" key="11">
    <source>
        <dbReference type="Proteomes" id="UP001243717"/>
    </source>
</evidence>
<organism evidence="10 11">
    <name type="scientific">Thalassobacterium sedimentorum</name>
    <dbReference type="NCBI Taxonomy" id="3041258"/>
    <lineage>
        <taxon>Bacteria</taxon>
        <taxon>Pseudomonadati</taxon>
        <taxon>Verrucomicrobiota</taxon>
        <taxon>Opitutia</taxon>
        <taxon>Puniceicoccales</taxon>
        <taxon>Coraliomargaritaceae</taxon>
        <taxon>Thalassobacterium</taxon>
    </lineage>
</organism>
<comment type="caution">
    <text evidence="10">The sequence shown here is derived from an EMBL/GenBank/DDBJ whole genome shotgun (WGS) entry which is preliminary data.</text>
</comment>
<evidence type="ECO:0000256" key="5">
    <source>
        <dbReference type="ARBA" id="ARBA00022801"/>
    </source>
</evidence>
<dbReference type="PANTHER" id="PTHR42693">
    <property type="entry name" value="ARYLSULFATASE FAMILY MEMBER"/>
    <property type="match status" value="1"/>
</dbReference>
<feature type="domain" description="Sulfatase N-terminal" evidence="9">
    <location>
        <begin position="18"/>
        <end position="328"/>
    </location>
</feature>
<evidence type="ECO:0000313" key="10">
    <source>
        <dbReference type="EMBL" id="MDQ8193808.1"/>
    </source>
</evidence>
<comment type="cofactor">
    <cofactor evidence="1">
        <name>Ca(2+)</name>
        <dbReference type="ChEBI" id="CHEBI:29108"/>
    </cofactor>
</comment>
<protein>
    <submittedName>
        <fullName evidence="10">Sulfatase</fullName>
    </submittedName>
</protein>
<evidence type="ECO:0000259" key="9">
    <source>
        <dbReference type="Pfam" id="PF00884"/>
    </source>
</evidence>
<dbReference type="CDD" id="cd16144">
    <property type="entry name" value="ARS_like"/>
    <property type="match status" value="1"/>
</dbReference>
<dbReference type="InterPro" id="IPR017850">
    <property type="entry name" value="Alkaline_phosphatase_core_sf"/>
</dbReference>
<sequence>MRIFCLLFALLNTAWAQPNIIFILTDDMSWTGTSVQLDPTVADSKSDFYLTPNIERLAAQGMVFSAAYAPGPMCTPSRAALLTGKTPAELRMTTPGGGRAMDYHKLLSANFIRDLPSSETTVAEALQEVGYATAHFGKWHLGSSAPGGHGFDVHDGNTNNEGAGTQSESNPKDIFGITQRAIAFIEEQVQEQKPFYVQLSHYAVHTPIEALEGSKTQFAQMPSGSRHDGVDYAAMTWDLDMSVGRLLKRIAQLDLIDNTYIVLMSDNGAPSNPRQSFNRPLSGGKGSLYEGGIRVPLIVRGPDVIKGTFCTEPVSGCDLFPTFCEWAQVSLDDRAGSSLVPLLKLDRLAFKRTQAALLFHYPHYGQGPQQRPQSALIVGQYKLIKNWEDGSLELFNLKTDLEETDNLVMQLPEIAADLNAQLNERLAQVMAALPKTNPDYDPKSGWPRRRGRELMAR</sequence>
<keyword evidence="5" id="KW-0378">Hydrolase</keyword>
<accession>A0ABU1AJM2</accession>
<evidence type="ECO:0000256" key="7">
    <source>
        <dbReference type="SAM" id="MobiDB-lite"/>
    </source>
</evidence>
<dbReference type="SUPFAM" id="SSF53649">
    <property type="entry name" value="Alkaline phosphatase-like"/>
    <property type="match status" value="1"/>
</dbReference>
<dbReference type="Pfam" id="PF00884">
    <property type="entry name" value="Sulfatase"/>
    <property type="match status" value="1"/>
</dbReference>
<gene>
    <name evidence="10" type="ORF">QEH59_05200</name>
</gene>
<evidence type="ECO:0000256" key="6">
    <source>
        <dbReference type="ARBA" id="ARBA00022837"/>
    </source>
</evidence>
<keyword evidence="3" id="KW-0479">Metal-binding</keyword>
<evidence type="ECO:0000256" key="2">
    <source>
        <dbReference type="ARBA" id="ARBA00008779"/>
    </source>
</evidence>
<dbReference type="Proteomes" id="UP001243717">
    <property type="component" value="Unassembled WGS sequence"/>
</dbReference>
<dbReference type="Gene3D" id="3.40.720.10">
    <property type="entry name" value="Alkaline Phosphatase, subunit A"/>
    <property type="match status" value="1"/>
</dbReference>
<name>A0ABU1AJM2_9BACT</name>
<keyword evidence="4 8" id="KW-0732">Signal</keyword>
<proteinExistence type="inferred from homology"/>
<comment type="similarity">
    <text evidence="2">Belongs to the sulfatase family.</text>
</comment>
<evidence type="ECO:0000256" key="4">
    <source>
        <dbReference type="ARBA" id="ARBA00022729"/>
    </source>
</evidence>
<feature type="compositionally biased region" description="Polar residues" evidence="7">
    <location>
        <begin position="156"/>
        <end position="169"/>
    </location>
</feature>
<feature type="chain" id="PRO_5047454144" evidence="8">
    <location>
        <begin position="17"/>
        <end position="457"/>
    </location>
</feature>
<reference evidence="10 11" key="1">
    <citation type="submission" date="2023-04" db="EMBL/GenBank/DDBJ databases">
        <title>A novel bacteria isolated from coastal sediment.</title>
        <authorList>
            <person name="Liu X.-J."/>
            <person name="Du Z.-J."/>
        </authorList>
    </citation>
    <scope>NUCLEOTIDE SEQUENCE [LARGE SCALE GENOMIC DNA]</scope>
    <source>
        <strain evidence="10 11">SDUM461004</strain>
    </source>
</reference>
<dbReference type="RefSeq" id="WP_308984295.1">
    <property type="nucleotide sequence ID" value="NZ_JARXIC010000006.1"/>
</dbReference>
<keyword evidence="6" id="KW-0106">Calcium</keyword>
<dbReference type="PROSITE" id="PS00523">
    <property type="entry name" value="SULFATASE_1"/>
    <property type="match status" value="1"/>
</dbReference>